<organism evidence="1 2">
    <name type="scientific">Gymnopus androsaceus JB14</name>
    <dbReference type="NCBI Taxonomy" id="1447944"/>
    <lineage>
        <taxon>Eukaryota</taxon>
        <taxon>Fungi</taxon>
        <taxon>Dikarya</taxon>
        <taxon>Basidiomycota</taxon>
        <taxon>Agaricomycotina</taxon>
        <taxon>Agaricomycetes</taxon>
        <taxon>Agaricomycetidae</taxon>
        <taxon>Agaricales</taxon>
        <taxon>Marasmiineae</taxon>
        <taxon>Omphalotaceae</taxon>
        <taxon>Gymnopus</taxon>
    </lineage>
</organism>
<gene>
    <name evidence="1" type="ORF">BT96DRAFT_928954</name>
</gene>
<evidence type="ECO:0000313" key="2">
    <source>
        <dbReference type="Proteomes" id="UP000799118"/>
    </source>
</evidence>
<sequence length="52" mass="6067">MRSCLVDATFSRTHALNHYKFQYFIPTSQNPSECFDWNSRYSKATKASTDTL</sequence>
<evidence type="ECO:0000313" key="1">
    <source>
        <dbReference type="EMBL" id="KAE9385126.1"/>
    </source>
</evidence>
<dbReference type="EMBL" id="ML770026">
    <property type="protein sequence ID" value="KAE9385126.1"/>
    <property type="molecule type" value="Genomic_DNA"/>
</dbReference>
<reference evidence="1" key="1">
    <citation type="journal article" date="2019" name="Environ. Microbiol.">
        <title>Fungal ecological strategies reflected in gene transcription - a case study of two litter decomposers.</title>
        <authorList>
            <person name="Barbi F."/>
            <person name="Kohler A."/>
            <person name="Barry K."/>
            <person name="Baskaran P."/>
            <person name="Daum C."/>
            <person name="Fauchery L."/>
            <person name="Ihrmark K."/>
            <person name="Kuo A."/>
            <person name="LaButti K."/>
            <person name="Lipzen A."/>
            <person name="Morin E."/>
            <person name="Grigoriev I.V."/>
            <person name="Henrissat B."/>
            <person name="Lindahl B."/>
            <person name="Martin F."/>
        </authorList>
    </citation>
    <scope>NUCLEOTIDE SEQUENCE</scope>
    <source>
        <strain evidence="1">JB14</strain>
    </source>
</reference>
<protein>
    <submittedName>
        <fullName evidence="1">Uncharacterized protein</fullName>
    </submittedName>
</protein>
<keyword evidence="2" id="KW-1185">Reference proteome</keyword>
<proteinExistence type="predicted"/>
<name>A0A6A4GHT3_9AGAR</name>
<dbReference type="Proteomes" id="UP000799118">
    <property type="component" value="Unassembled WGS sequence"/>
</dbReference>
<accession>A0A6A4GHT3</accession>
<dbReference type="AlphaFoldDB" id="A0A6A4GHT3"/>